<sequence>MPRNDQHPAEEPNLTDRRTLLRTGLATGATAAVALAGAAGRPTPPTPPTPPRPPTG</sequence>
<feature type="compositionally biased region" description="Pro residues" evidence="1">
    <location>
        <begin position="42"/>
        <end position="56"/>
    </location>
</feature>
<name>A0A066Z148_9ACTN</name>
<dbReference type="PROSITE" id="PS51318">
    <property type="entry name" value="TAT"/>
    <property type="match status" value="1"/>
</dbReference>
<comment type="caution">
    <text evidence="2">The sequence shown here is derived from an EMBL/GenBank/DDBJ whole genome shotgun (WGS) entry which is preliminary data.</text>
</comment>
<evidence type="ECO:0000256" key="1">
    <source>
        <dbReference type="SAM" id="MobiDB-lite"/>
    </source>
</evidence>
<evidence type="ECO:0000313" key="3">
    <source>
        <dbReference type="Proteomes" id="UP000027178"/>
    </source>
</evidence>
<dbReference type="AlphaFoldDB" id="A0A066Z148"/>
<feature type="region of interest" description="Disordered" evidence="1">
    <location>
        <begin position="36"/>
        <end position="56"/>
    </location>
</feature>
<dbReference type="PATRIC" id="fig|1348663.4.peg.1199"/>
<proteinExistence type="predicted"/>
<keyword evidence="3" id="KW-1185">Reference proteome</keyword>
<dbReference type="HOGENOM" id="CLU_3008280_0_0_11"/>
<evidence type="ECO:0000313" key="2">
    <source>
        <dbReference type="EMBL" id="KDN87172.1"/>
    </source>
</evidence>
<dbReference type="Proteomes" id="UP000027178">
    <property type="component" value="Unassembled WGS sequence"/>
</dbReference>
<organism evidence="2 3">
    <name type="scientific">Kitasatospora cheerisanensis KCTC 2395</name>
    <dbReference type="NCBI Taxonomy" id="1348663"/>
    <lineage>
        <taxon>Bacteria</taxon>
        <taxon>Bacillati</taxon>
        <taxon>Actinomycetota</taxon>
        <taxon>Actinomycetes</taxon>
        <taxon>Kitasatosporales</taxon>
        <taxon>Streptomycetaceae</taxon>
        <taxon>Kitasatospora</taxon>
    </lineage>
</organism>
<dbReference type="InterPro" id="IPR006311">
    <property type="entry name" value="TAT_signal"/>
</dbReference>
<dbReference type="EMBL" id="JNBY01000050">
    <property type="protein sequence ID" value="KDN87172.1"/>
    <property type="molecule type" value="Genomic_DNA"/>
</dbReference>
<reference evidence="2 3" key="1">
    <citation type="submission" date="2014-05" db="EMBL/GenBank/DDBJ databases">
        <title>Draft Genome Sequence of Kitasatospora cheerisanensis KCTC 2395.</title>
        <authorList>
            <person name="Nam D.H."/>
        </authorList>
    </citation>
    <scope>NUCLEOTIDE SEQUENCE [LARGE SCALE GENOMIC DNA]</scope>
    <source>
        <strain evidence="2 3">KCTC 2395</strain>
    </source>
</reference>
<protein>
    <submittedName>
        <fullName evidence="2">Uncharacterized protein</fullName>
    </submittedName>
</protein>
<gene>
    <name evidence="2" type="ORF">KCH_12570</name>
</gene>
<accession>A0A066Z148</accession>